<proteinExistence type="predicted"/>
<name>J0NRE7_9ACTO</name>
<keyword evidence="2" id="KW-0472">Membrane</keyword>
<reference evidence="3 4" key="1">
    <citation type="submission" date="2012-05" db="EMBL/GenBank/DDBJ databases">
        <authorList>
            <person name="Harkins D.M."/>
            <person name="Madupu R."/>
            <person name="Durkin A.S."/>
            <person name="Torralba M."/>
            <person name="Methe B."/>
            <person name="Sutton G.G."/>
            <person name="Nelson K.E."/>
        </authorList>
    </citation>
    <scope>NUCLEOTIDE SEQUENCE [LARGE SCALE GENOMIC DNA]</scope>
    <source>
        <strain evidence="3 4">F0489</strain>
    </source>
</reference>
<dbReference type="EMBL" id="AKFT01000014">
    <property type="protein sequence ID" value="EJF47392.1"/>
    <property type="molecule type" value="Genomic_DNA"/>
</dbReference>
<evidence type="ECO:0000313" key="4">
    <source>
        <dbReference type="Proteomes" id="UP000002941"/>
    </source>
</evidence>
<gene>
    <name evidence="3" type="ORF">HMPREF1318_2056</name>
</gene>
<keyword evidence="4" id="KW-1185">Reference proteome</keyword>
<feature type="region of interest" description="Disordered" evidence="1">
    <location>
        <begin position="241"/>
        <end position="267"/>
    </location>
</feature>
<dbReference type="Proteomes" id="UP000002941">
    <property type="component" value="Unassembled WGS sequence"/>
</dbReference>
<dbReference type="AlphaFoldDB" id="J0NRE7"/>
<dbReference type="PATRIC" id="fig|1125718.3.peg.291"/>
<keyword evidence="2" id="KW-0812">Transmembrane</keyword>
<protein>
    <submittedName>
        <fullName evidence="3">Uncharacterized protein</fullName>
    </submittedName>
</protein>
<feature type="compositionally biased region" description="Polar residues" evidence="1">
    <location>
        <begin position="241"/>
        <end position="253"/>
    </location>
</feature>
<comment type="caution">
    <text evidence="3">The sequence shown here is derived from an EMBL/GenBank/DDBJ whole genome shotgun (WGS) entry which is preliminary data.</text>
</comment>
<organism evidence="3 4">
    <name type="scientific">Actinomyces massiliensis F0489</name>
    <dbReference type="NCBI Taxonomy" id="1125718"/>
    <lineage>
        <taxon>Bacteria</taxon>
        <taxon>Bacillati</taxon>
        <taxon>Actinomycetota</taxon>
        <taxon>Actinomycetes</taxon>
        <taxon>Actinomycetales</taxon>
        <taxon>Actinomycetaceae</taxon>
        <taxon>Actinomyces</taxon>
    </lineage>
</organism>
<sequence length="267" mass="29827">MGVVIGGSMMLGFILLAFVYSITPNVVLVVSAGLSLVLSGAGRFVLCSRIRESPSRWRRGDGAVEFGPCWGFLLWEQMPPLTLTIGVALALRMPFPPGAIHSDVTRSMRLALGLLAAALLMWAFMPVNPPRNPELILEPNGMWLWPGGRHREYIPWELDPVVEGRLGRHFPRAVITRSRGRPASFPIVPIPLGYVQLQRVVEFYSAHPELRDELATDAGLERVRLLMYTPIWRVEEELPPISSSEFPRDTSANRTRRSSPPISSRLQ</sequence>
<feature type="transmembrane region" description="Helical" evidence="2">
    <location>
        <begin position="107"/>
        <end position="125"/>
    </location>
</feature>
<evidence type="ECO:0000256" key="1">
    <source>
        <dbReference type="SAM" id="MobiDB-lite"/>
    </source>
</evidence>
<keyword evidence="2" id="KW-1133">Transmembrane helix</keyword>
<feature type="transmembrane region" description="Helical" evidence="2">
    <location>
        <begin position="12"/>
        <end position="38"/>
    </location>
</feature>
<evidence type="ECO:0000256" key="2">
    <source>
        <dbReference type="SAM" id="Phobius"/>
    </source>
</evidence>
<feature type="compositionally biased region" description="Low complexity" evidence="1">
    <location>
        <begin position="258"/>
        <end position="267"/>
    </location>
</feature>
<accession>J0NRE7</accession>
<dbReference type="eggNOG" id="ENOG5031IB9">
    <property type="taxonomic scope" value="Bacteria"/>
</dbReference>
<evidence type="ECO:0000313" key="3">
    <source>
        <dbReference type="EMBL" id="EJF47392.1"/>
    </source>
</evidence>